<evidence type="ECO:0008006" key="2">
    <source>
        <dbReference type="Google" id="ProtNLM"/>
    </source>
</evidence>
<sequence>MNVNLTKMKTVLVFKTSITKNNEIKIVQPTLNRLITKNDRWNFDLEDCDNILRVETQMIKADAILKAIQHHGFYCEELL</sequence>
<protein>
    <recommendedName>
        <fullName evidence="2">HMA domain-containing protein</fullName>
    </recommendedName>
</protein>
<proteinExistence type="predicted"/>
<accession>A0AB33KWU9</accession>
<evidence type="ECO:0000313" key="1">
    <source>
        <dbReference type="EMBL" id="BFP68836.1"/>
    </source>
</evidence>
<reference evidence="1" key="1">
    <citation type="submission" date="2024-08" db="EMBL/GenBank/DDBJ databases">
        <title>Whole genome sequence of Tenacibaculum sp. strain pbs-1 associated with black-spot shell disease in Akoya pearl oysters.</title>
        <authorList>
            <person name="Sakatoku A."/>
            <person name="Suzuki T."/>
            <person name="Hatano K."/>
            <person name="Seki M."/>
            <person name="Tanaka D."/>
            <person name="Nakamura S."/>
            <person name="Suzuki N."/>
            <person name="Isshiki T."/>
        </authorList>
    </citation>
    <scope>NUCLEOTIDE SEQUENCE</scope>
    <source>
        <strain evidence="1">Pbs-1</strain>
    </source>
</reference>
<name>A0AB33KWU9_9FLAO</name>
<gene>
    <name evidence="1" type="ORF">Pbs1_21790</name>
</gene>
<organism evidence="1">
    <name type="scientific">Tenacibaculum sp. Pbs-1</name>
    <dbReference type="NCBI Taxonomy" id="3238748"/>
    <lineage>
        <taxon>Bacteria</taxon>
        <taxon>Pseudomonadati</taxon>
        <taxon>Bacteroidota</taxon>
        <taxon>Flavobacteriia</taxon>
        <taxon>Flavobacteriales</taxon>
        <taxon>Flavobacteriaceae</taxon>
        <taxon>Tenacibaculum</taxon>
    </lineage>
</organism>
<dbReference type="AlphaFoldDB" id="A0AB33KWU9"/>
<dbReference type="EMBL" id="AP035888">
    <property type="protein sequence ID" value="BFP68836.1"/>
    <property type="molecule type" value="Genomic_DNA"/>
</dbReference>